<dbReference type="InterPro" id="IPR003593">
    <property type="entry name" value="AAA+_ATPase"/>
</dbReference>
<dbReference type="InterPro" id="IPR017871">
    <property type="entry name" value="ABC_transporter-like_CS"/>
</dbReference>
<dbReference type="SUPFAM" id="SSF52540">
    <property type="entry name" value="P-loop containing nucleoside triphosphate hydrolases"/>
    <property type="match status" value="1"/>
</dbReference>
<dbReference type="GO" id="GO:0005524">
    <property type="term" value="F:ATP binding"/>
    <property type="evidence" value="ECO:0007669"/>
    <property type="project" value="UniProtKB-KW"/>
</dbReference>
<dbReference type="EMBL" id="BJXN01000001">
    <property type="protein sequence ID" value="GEM88631.1"/>
    <property type="molecule type" value="Genomic_DNA"/>
</dbReference>
<accession>A0A511RG49</accession>
<dbReference type="PROSITE" id="PS00211">
    <property type="entry name" value="ABC_TRANSPORTER_1"/>
    <property type="match status" value="1"/>
</dbReference>
<dbReference type="Gene3D" id="3.40.50.300">
    <property type="entry name" value="P-loop containing nucleotide triphosphate hydrolases"/>
    <property type="match status" value="1"/>
</dbReference>
<comment type="caution">
    <text evidence="5">The sequence shown here is derived from an EMBL/GenBank/DDBJ whole genome shotgun (WGS) entry which is preliminary data.</text>
</comment>
<evidence type="ECO:0000256" key="1">
    <source>
        <dbReference type="ARBA" id="ARBA00022448"/>
    </source>
</evidence>
<evidence type="ECO:0000313" key="6">
    <source>
        <dbReference type="Proteomes" id="UP000321827"/>
    </source>
</evidence>
<dbReference type="InterPro" id="IPR005670">
    <property type="entry name" value="PstB-like"/>
</dbReference>
<reference evidence="5 6" key="1">
    <citation type="submission" date="2019-07" db="EMBL/GenBank/DDBJ databases">
        <title>Whole genome shotgun sequence of Oceanithermus desulfurans NBRC 100063.</title>
        <authorList>
            <person name="Hosoyama A."/>
            <person name="Uohara A."/>
            <person name="Ohji S."/>
            <person name="Ichikawa N."/>
        </authorList>
    </citation>
    <scope>NUCLEOTIDE SEQUENCE [LARGE SCALE GENOMIC DNA]</scope>
    <source>
        <strain evidence="5 6">NBRC 100063</strain>
    </source>
</reference>
<feature type="domain" description="ABC transporter" evidence="4">
    <location>
        <begin position="8"/>
        <end position="250"/>
    </location>
</feature>
<gene>
    <name evidence="5" type="primary">pstB</name>
    <name evidence="5" type="ORF">ODE01S_00650</name>
</gene>
<keyword evidence="1" id="KW-0813">Transport</keyword>
<dbReference type="GO" id="GO:0016020">
    <property type="term" value="C:membrane"/>
    <property type="evidence" value="ECO:0007669"/>
    <property type="project" value="InterPro"/>
</dbReference>
<keyword evidence="3 5" id="KW-0067">ATP-binding</keyword>
<organism evidence="5 6">
    <name type="scientific">Oceanithermus desulfurans NBRC 100063</name>
    <dbReference type="NCBI Taxonomy" id="1227550"/>
    <lineage>
        <taxon>Bacteria</taxon>
        <taxon>Thermotogati</taxon>
        <taxon>Deinococcota</taxon>
        <taxon>Deinococci</taxon>
        <taxon>Thermales</taxon>
        <taxon>Thermaceae</taxon>
        <taxon>Oceanithermus</taxon>
    </lineage>
</organism>
<sequence>MPVEPLRMETQNLTVHYGKSAGVKNVSLPVHDRKITALIGPSGCGKTTFLRALNRMHDLNPIVRIEGRVLLDGEDLYAPGVDPVAIRRRVGMVFQRPTPFPTMSIFENVVAGLRLVGVRDRERLMAVAERSLRAAALWDEVKNRLNEPAVGLSGGQQQRISIARALAVEPEVLLMDEPTSALDPISTQAIEDLLAGLKEQVTIVIVTHNMQQAARVSDYTAFFLNGDMIEYGPTEKLFTNPADPRTEAYITGRFG</sequence>
<dbReference type="InterPro" id="IPR027417">
    <property type="entry name" value="P-loop_NTPase"/>
</dbReference>
<evidence type="ECO:0000256" key="2">
    <source>
        <dbReference type="ARBA" id="ARBA00022741"/>
    </source>
</evidence>
<proteinExistence type="predicted"/>
<dbReference type="NCBIfam" id="TIGR00972">
    <property type="entry name" value="3a0107s01c2"/>
    <property type="match status" value="1"/>
</dbReference>
<dbReference type="GO" id="GO:0035435">
    <property type="term" value="P:phosphate ion transmembrane transport"/>
    <property type="evidence" value="ECO:0007669"/>
    <property type="project" value="InterPro"/>
</dbReference>
<dbReference type="PROSITE" id="PS50893">
    <property type="entry name" value="ABC_TRANSPORTER_2"/>
    <property type="match status" value="1"/>
</dbReference>
<name>A0A511RG49_9DEIN</name>
<dbReference type="Pfam" id="PF00005">
    <property type="entry name" value="ABC_tran"/>
    <property type="match status" value="1"/>
</dbReference>
<keyword evidence="2" id="KW-0547">Nucleotide-binding</keyword>
<dbReference type="GO" id="GO:0005315">
    <property type="term" value="F:phosphate transmembrane transporter activity"/>
    <property type="evidence" value="ECO:0007669"/>
    <property type="project" value="InterPro"/>
</dbReference>
<evidence type="ECO:0000256" key="3">
    <source>
        <dbReference type="ARBA" id="ARBA00022840"/>
    </source>
</evidence>
<dbReference type="PANTHER" id="PTHR43423:SF1">
    <property type="entry name" value="ABC TRANSPORTER I FAMILY MEMBER 17"/>
    <property type="match status" value="1"/>
</dbReference>
<dbReference type="PANTHER" id="PTHR43423">
    <property type="entry name" value="ABC TRANSPORTER I FAMILY MEMBER 17"/>
    <property type="match status" value="1"/>
</dbReference>
<dbReference type="SMART" id="SM00382">
    <property type="entry name" value="AAA"/>
    <property type="match status" value="1"/>
</dbReference>
<dbReference type="AlphaFoldDB" id="A0A511RG49"/>
<dbReference type="Proteomes" id="UP000321827">
    <property type="component" value="Unassembled WGS sequence"/>
</dbReference>
<dbReference type="CDD" id="cd03260">
    <property type="entry name" value="ABC_PstB_phosphate_transporter"/>
    <property type="match status" value="1"/>
</dbReference>
<dbReference type="InterPro" id="IPR003439">
    <property type="entry name" value="ABC_transporter-like_ATP-bd"/>
</dbReference>
<evidence type="ECO:0000313" key="5">
    <source>
        <dbReference type="EMBL" id="GEM88631.1"/>
    </source>
</evidence>
<evidence type="ECO:0000259" key="4">
    <source>
        <dbReference type="PROSITE" id="PS50893"/>
    </source>
</evidence>
<dbReference type="GO" id="GO:0016887">
    <property type="term" value="F:ATP hydrolysis activity"/>
    <property type="evidence" value="ECO:0007669"/>
    <property type="project" value="InterPro"/>
</dbReference>
<protein>
    <submittedName>
        <fullName evidence="5">Phosphate import ATP-binding protein PstB</fullName>
    </submittedName>
</protein>